<reference evidence="4 5" key="1">
    <citation type="submission" date="2011-02" db="EMBL/GenBank/DDBJ databases">
        <title>The Genome Sequence of Sphaeroforma arctica JP610.</title>
        <authorList>
            <consortium name="The Broad Institute Genome Sequencing Platform"/>
            <person name="Russ C."/>
            <person name="Cuomo C."/>
            <person name="Young S.K."/>
            <person name="Zeng Q."/>
            <person name="Gargeya S."/>
            <person name="Alvarado L."/>
            <person name="Berlin A."/>
            <person name="Chapman S.B."/>
            <person name="Chen Z."/>
            <person name="Freedman E."/>
            <person name="Gellesch M."/>
            <person name="Goldberg J."/>
            <person name="Griggs A."/>
            <person name="Gujja S."/>
            <person name="Heilman E."/>
            <person name="Heiman D."/>
            <person name="Howarth C."/>
            <person name="Mehta T."/>
            <person name="Neiman D."/>
            <person name="Pearson M."/>
            <person name="Roberts A."/>
            <person name="Saif S."/>
            <person name="Shea T."/>
            <person name="Shenoy N."/>
            <person name="Sisk P."/>
            <person name="Stolte C."/>
            <person name="Sykes S."/>
            <person name="White J."/>
            <person name="Yandava C."/>
            <person name="Burger G."/>
            <person name="Gray M.W."/>
            <person name="Holland P.W.H."/>
            <person name="King N."/>
            <person name="Lang F.B.F."/>
            <person name="Roger A.J."/>
            <person name="Ruiz-Trillo I."/>
            <person name="Haas B."/>
            <person name="Nusbaum C."/>
            <person name="Birren B."/>
        </authorList>
    </citation>
    <scope>NUCLEOTIDE SEQUENCE [LARGE SCALE GENOMIC DNA]</scope>
    <source>
        <strain evidence="4 5">JP610</strain>
    </source>
</reference>
<feature type="compositionally biased region" description="Polar residues" evidence="3">
    <location>
        <begin position="1056"/>
        <end position="1070"/>
    </location>
</feature>
<feature type="region of interest" description="Disordered" evidence="3">
    <location>
        <begin position="1"/>
        <end position="51"/>
    </location>
</feature>
<feature type="compositionally biased region" description="Polar residues" evidence="3">
    <location>
        <begin position="724"/>
        <end position="738"/>
    </location>
</feature>
<dbReference type="PANTHER" id="PTHR24366">
    <property type="entry name" value="IG(IMMUNOGLOBULIN) AND LRR(LEUCINE RICH REPEAT) DOMAINS"/>
    <property type="match status" value="1"/>
</dbReference>
<dbReference type="SUPFAM" id="SSF52058">
    <property type="entry name" value="L domain-like"/>
    <property type="match status" value="1"/>
</dbReference>
<name>A0A0L0GH43_9EUKA</name>
<evidence type="ECO:0000256" key="2">
    <source>
        <dbReference type="ARBA" id="ARBA00022737"/>
    </source>
</evidence>
<feature type="compositionally biased region" description="Polar residues" evidence="3">
    <location>
        <begin position="484"/>
        <end position="496"/>
    </location>
</feature>
<dbReference type="Proteomes" id="UP000054560">
    <property type="component" value="Unassembled WGS sequence"/>
</dbReference>
<dbReference type="InterPro" id="IPR003591">
    <property type="entry name" value="Leu-rich_rpt_typical-subtyp"/>
</dbReference>
<feature type="compositionally biased region" description="Polar residues" evidence="3">
    <location>
        <begin position="1348"/>
        <end position="1367"/>
    </location>
</feature>
<dbReference type="PANTHER" id="PTHR24366:SF96">
    <property type="entry name" value="LEUCINE RICH REPEAT CONTAINING 53"/>
    <property type="match status" value="1"/>
</dbReference>
<feature type="region of interest" description="Disordered" evidence="3">
    <location>
        <begin position="461"/>
        <end position="499"/>
    </location>
</feature>
<feature type="compositionally biased region" description="Polar residues" evidence="3">
    <location>
        <begin position="73"/>
        <end position="82"/>
    </location>
</feature>
<accession>A0A0L0GH43</accession>
<dbReference type="InterPro" id="IPR032675">
    <property type="entry name" value="LRR_dom_sf"/>
</dbReference>
<gene>
    <name evidence="4" type="ORF">SARC_00277</name>
</gene>
<feature type="compositionally biased region" description="Polar residues" evidence="3">
    <location>
        <begin position="854"/>
        <end position="866"/>
    </location>
</feature>
<feature type="region of interest" description="Disordered" evidence="3">
    <location>
        <begin position="1343"/>
        <end position="1393"/>
    </location>
</feature>
<keyword evidence="2" id="KW-0677">Repeat</keyword>
<feature type="region of interest" description="Disordered" evidence="3">
    <location>
        <begin position="67"/>
        <end position="87"/>
    </location>
</feature>
<dbReference type="PROSITE" id="PS51450">
    <property type="entry name" value="LRR"/>
    <property type="match status" value="1"/>
</dbReference>
<dbReference type="EMBL" id="KQ241603">
    <property type="protein sequence ID" value="KNC87648.1"/>
    <property type="molecule type" value="Genomic_DNA"/>
</dbReference>
<feature type="region of interest" description="Disordered" evidence="3">
    <location>
        <begin position="1169"/>
        <end position="1221"/>
    </location>
</feature>
<keyword evidence="1" id="KW-0433">Leucine-rich repeat</keyword>
<feature type="region of interest" description="Disordered" evidence="3">
    <location>
        <begin position="316"/>
        <end position="341"/>
    </location>
</feature>
<feature type="region of interest" description="Disordered" evidence="3">
    <location>
        <begin position="601"/>
        <end position="658"/>
    </location>
</feature>
<sequence>MEPGYHLTKQVGPINDQLTTNPTTTLTPRTAASKSPGFWQDHPEFEGRSTHSNQVLKRLKYFTTDPVAPFEESSPNNTPTRSTDVKPTLDLSRAEIASLSRFHRPVRFQFLSNIQTLTLAYNFLSDIKPLAGSLPALQVLDLSYNQLTYMDVETFASLPLLRWLSLDGNDFASSRLAFNPSGENQDRLVATVPSLQALSLRNNELQSIRVHGVSFARAFPNLQDLNVDSNSITTLDLRELRSLRAVSIANNLLGRSADPRSVDLHLADWAHECLWLPDTTERVVVDHNYLQSITGLLCLPNLKVLKASNNRLSFTGTREGSEANDTRAHAQGSIHSTLNERSPRRHFQFRLPNGTSPLRVLDLSNNHYSTLDFLTAQAKPFDAIDHSGTHPSRTHALAQTQAYSFHKLAVLLANNNRLERRECVLNIVQHLPELAYLDTRDNPFLLTTLFSAAKRSEMPVDGLTGTLRVSDTSKHPTHPRPYSDSPSRQGTHTLTHTHTREDTGLLYTGLASDLAVPFRDARIKLGERVVDARVAVTSSTVQIDKFISTLPVPQKQAFLQHRRDVRTLAHHGSTTKLQFLDGFIVLPGVEDKQLIAMNATSFTPSVPDHTQPPPKDQMRAHGSNQNGSLSAKIQPSAIATAKHSNTHSPSAQEGSEFPSLSKLARALASVKDPARAHGLSSMYATTVPTVATEANGRSNHGMHADAHNGSTLPQEGDVEHTKDSTGSTNRPQGSSPIDPNSGDVSFMKLPTLSSTAGDVGVTGPAGNGPDGVHNMPASLNLNRMHCESGRAKPELGMAMSSNATGLPERGTTWAASGQAQRIPAKECGTVGPGGPISFVHVSDANEPDTAQRLGGNSWNSPRVQTHSKLRETSTRSPSPISTNVYAPSSSHLATDTYTYTQPETAHPRTRLQPVPTAYGGQLRSTVPPSPPSDEQLLATLSSDSLRDAVRRFLGVTKSDSTRHTGNCMNHCTRVHADDMSHQRRANVHVSAAPSPLKTNNKTDASIYAHATTPSRPSAGSRSTYAYANGGPLGFTPESAGETPTTVGGDTPLHQETPASASGTVGTNYSPRANIEFEEDTPKANSGSNSRPRMSQQADAPHEGTGREGTGFKAPLRHRRDKRSDYAEDTDTINAASGRERNRNSGMNSGTRMSPASAGYDNEALEMELEYTDDSDTRGSSGTRRRPHRRDSNPPSNTDEDRRVRNSPRREGKRRTGQAVISAERVDSSVAVAGEKGWPHVPAGFGRSATLIKSYMQDSNTIDATTRRRESSLLELESVLDIHDPRLQSNGRYIGRSNKKKDYSAAPSRLNQDKIKSSRGTRRGPIQPLNDHSQQTLYNQAHARDYDQDSNNLGTRDNPQGRQRSGRQSVVFHDDVEMLGSPRTSNGGGSHSMSDELLYSSRVLHNRPHMTQIRPVTSPAPQMRSAIYRGRNTGVGYGYTQTRGTSTAAKMDSGRNTGDSQKADIVVPQCTDSSRLLKMMRRLSAELGSDQQQSGPPPVNAVVKGGSYECDTVRGYIEDMCKCTPSVMKSYNDVLNIRITQLTRTFSPDRLERFERIGGGTSEFLNDLGSSSGVGASQSKLHALIYADTGKTLARLVKHGFSVRSSTTAPLILEAGVSRAVSFAQQNNSRGTVSCLLVLANLGMCCTNFSGDYKDFMQSWETQTVELLTKGYDSVRLAIRADARGPRGDTAYVYVLFSHFRLAAIYSCIFTLQ</sequence>
<organism evidence="4 5">
    <name type="scientific">Sphaeroforma arctica JP610</name>
    <dbReference type="NCBI Taxonomy" id="667725"/>
    <lineage>
        <taxon>Eukaryota</taxon>
        <taxon>Ichthyosporea</taxon>
        <taxon>Ichthyophonida</taxon>
        <taxon>Sphaeroforma</taxon>
    </lineage>
</organism>
<feature type="compositionally biased region" description="Basic and acidic residues" evidence="3">
    <location>
        <begin position="319"/>
        <end position="328"/>
    </location>
</feature>
<evidence type="ECO:0000313" key="5">
    <source>
        <dbReference type="Proteomes" id="UP000054560"/>
    </source>
</evidence>
<feature type="compositionally biased region" description="Polar residues" evidence="3">
    <location>
        <begin position="642"/>
        <end position="653"/>
    </location>
</feature>
<feature type="compositionally biased region" description="Polar residues" evidence="3">
    <location>
        <begin position="1011"/>
        <end position="1025"/>
    </location>
</feature>
<dbReference type="SMART" id="SM00369">
    <property type="entry name" value="LRR_TYP"/>
    <property type="match status" value="6"/>
</dbReference>
<evidence type="ECO:0000256" key="1">
    <source>
        <dbReference type="ARBA" id="ARBA00022614"/>
    </source>
</evidence>
<keyword evidence="5" id="KW-1185">Reference proteome</keyword>
<dbReference type="InterPro" id="IPR001611">
    <property type="entry name" value="Leu-rich_rpt"/>
</dbReference>
<dbReference type="Gene3D" id="3.80.10.10">
    <property type="entry name" value="Ribonuclease Inhibitor"/>
    <property type="match status" value="3"/>
</dbReference>
<dbReference type="GeneID" id="25900781"/>
<feature type="region of interest" description="Disordered" evidence="3">
    <location>
        <begin position="694"/>
        <end position="745"/>
    </location>
</feature>
<dbReference type="RefSeq" id="XP_014161550.1">
    <property type="nucleotide sequence ID" value="XM_014306075.1"/>
</dbReference>
<dbReference type="Pfam" id="PF13855">
    <property type="entry name" value="LRR_8"/>
    <property type="match status" value="1"/>
</dbReference>
<proteinExistence type="predicted"/>
<feature type="region of interest" description="Disordered" evidence="3">
    <location>
        <begin position="1010"/>
        <end position="1157"/>
    </location>
</feature>
<feature type="compositionally biased region" description="Polar residues" evidence="3">
    <location>
        <begin position="874"/>
        <end position="887"/>
    </location>
</feature>
<dbReference type="OrthoDB" id="8195690at2759"/>
<feature type="compositionally biased region" description="Polar residues" evidence="3">
    <location>
        <begin position="622"/>
        <end position="633"/>
    </location>
</feature>
<protein>
    <submittedName>
        <fullName evidence="4">Uncharacterized protein</fullName>
    </submittedName>
</protein>
<feature type="region of interest" description="Disordered" evidence="3">
    <location>
        <begin position="1287"/>
        <end position="1331"/>
    </location>
</feature>
<evidence type="ECO:0000256" key="3">
    <source>
        <dbReference type="SAM" id="MobiDB-lite"/>
    </source>
</evidence>
<feature type="compositionally biased region" description="Polar residues" evidence="3">
    <location>
        <begin position="1082"/>
        <end position="1097"/>
    </location>
</feature>
<feature type="compositionally biased region" description="Basic and acidic residues" evidence="3">
    <location>
        <begin position="1198"/>
        <end position="1209"/>
    </location>
</feature>
<feature type="compositionally biased region" description="Polar residues" evidence="3">
    <location>
        <begin position="1143"/>
        <end position="1153"/>
    </location>
</feature>
<feature type="compositionally biased region" description="Low complexity" evidence="3">
    <location>
        <begin position="18"/>
        <end position="30"/>
    </location>
</feature>
<feature type="region of interest" description="Disordered" evidence="3">
    <location>
        <begin position="850"/>
        <end position="887"/>
    </location>
</feature>
<evidence type="ECO:0000313" key="4">
    <source>
        <dbReference type="EMBL" id="KNC87648.1"/>
    </source>
</evidence>